<evidence type="ECO:0000313" key="2">
    <source>
        <dbReference type="EMBL" id="MFD1687026.1"/>
    </source>
</evidence>
<dbReference type="AlphaFoldDB" id="A0ABD6E1S3"/>
<comment type="caution">
    <text evidence="2">The sequence shown here is derived from an EMBL/GenBank/DDBJ whole genome shotgun (WGS) entry which is preliminary data.</text>
</comment>
<accession>A0ABD6E1S3</accession>
<protein>
    <submittedName>
        <fullName evidence="2">Uncharacterized protein</fullName>
    </submittedName>
</protein>
<dbReference type="EMBL" id="JBHUDP010000007">
    <property type="protein sequence ID" value="MFD1687026.1"/>
    <property type="molecule type" value="Genomic_DNA"/>
</dbReference>
<feature type="region of interest" description="Disordered" evidence="1">
    <location>
        <begin position="295"/>
        <end position="350"/>
    </location>
</feature>
<keyword evidence="3" id="KW-1185">Reference proteome</keyword>
<reference evidence="2 3" key="1">
    <citation type="journal article" date="2019" name="Int. J. Syst. Evol. Microbiol.">
        <title>The Global Catalogue of Microorganisms (GCM) 10K type strain sequencing project: providing services to taxonomists for standard genome sequencing and annotation.</title>
        <authorList>
            <consortium name="The Broad Institute Genomics Platform"/>
            <consortium name="The Broad Institute Genome Sequencing Center for Infectious Disease"/>
            <person name="Wu L."/>
            <person name="Ma J."/>
        </authorList>
    </citation>
    <scope>NUCLEOTIDE SEQUENCE [LARGE SCALE GENOMIC DNA]</scope>
    <source>
        <strain evidence="2 3">CGMCC 1.10387</strain>
    </source>
</reference>
<feature type="compositionally biased region" description="Polar residues" evidence="1">
    <location>
        <begin position="1115"/>
        <end position="1124"/>
    </location>
</feature>
<dbReference type="RefSeq" id="WP_256309134.1">
    <property type="nucleotide sequence ID" value="NZ_JANHAW010000004.1"/>
</dbReference>
<evidence type="ECO:0000256" key="1">
    <source>
        <dbReference type="SAM" id="MobiDB-lite"/>
    </source>
</evidence>
<feature type="region of interest" description="Disordered" evidence="1">
    <location>
        <begin position="1090"/>
        <end position="1128"/>
    </location>
</feature>
<sequence length="1270" mass="138941">MSNNPRQTQYHFFPFVRGGYIPTNEDPGSGPLTHGKLALETTVTGSPPAETGGPKAEETVTKQLDVYGPGEVTGIDHRQVVRTEPESGTANFPPNYFPAVEFDRPDIPWLFTPAKATASDGRLRPWLCLVTVRDQDGVTLQHGGQGGNRSNPLPVLEIGGPADPGAELPDLSECWAWAHTQLVGNIQTSDSAAIRSTFRGQSNVTLSRLLSPRRLQENESYHACVVPTFEPGVRAGLGKDPYPGDDRIVDPAWDDGESTGQIRLPVYYHWEFSTGPAGDFESLVRRLTPEQHSGLGIRAVDASDPGPTALESAGEETVDLEGALRSVEPSSGSASPDGQPAPPRSYDPDKQRTLRDILNRASALSDPIELQGPEGDTPTLGPPLYGQWPVAEPLVPDSGGQPVWLRELNLDPRFRLPAGFGTRVVRDQQEHLLASAWEQVGSLRQANQILRFGQFGREPSRGIHDDLADLDAPSLLQLTASLHARVNWEDDQSTAATARHRIDESRLPRAVLSPSFRRLTRTGGSIARRFETADATLSVPDAIRGLNDGSLTLGTESPPSGMATLDLTVDDDSLASMLCANARARVASVEERRREWSLTRDEYWDDGQLLQELVERCQEVVRALPSSGARPSRGGGRLQQLVDDLRSECEAICGNEREGWEDSLLGDLRTAIGDESLPEIVRVIVELQDHVAVALELTEELVTAAGEEDDTEVLRETLREDCDQLESRFHLLIVRFGAALLAHHCLGARDSLLAVRDALEQCREAESYEDVTRHVDRIDELCRDVCGEGETVTDVLDADRVLAELNEDIRDGDVDSVRTTLRELRQVLERVRYLISRIRSTASREKWLDAIGPALDDLGEECDEFAAILERLEGRLAEYPVDHVAEQLGPGVCGPPPTEPDPPLDIGAVSGGITAAIDPRSTIPRRISGRLGGVDLTSRADALEQIIESPEFTQPMYEPLRDLSEEYLLPSVGEIPMDSVGVLETNPAFVEAYMVGLSHEMGRELRWHEYPTDLRWTYFRRFWDRRGTVPEPTADELDDINPVHTWRDDVALGDQPSEDGTAVEPSIVLLIRGELLERFPNTTIYAAEAIPEGEGPYAEGEPIPRIPDLPDPSATDPSDQTGSTKYPVFRGTLEPDITFLGFDLTPDEAFGTTTEADDLGWFFVLEEPPGDPRFGLDEPGESPSGECSSLKTWDDLDWGHLSPEGAASYVELASLAGGQGAGSSDLVGKKIGDVVWGKNSAHMASVTWQRPFRKAVHADDMLPTNPAGGQ</sequence>
<feature type="compositionally biased region" description="Low complexity" evidence="1">
    <location>
        <begin position="1090"/>
        <end position="1103"/>
    </location>
</feature>
<name>A0ABD6E1S3_9EURY</name>
<evidence type="ECO:0000313" key="3">
    <source>
        <dbReference type="Proteomes" id="UP001597092"/>
    </source>
</evidence>
<dbReference type="Proteomes" id="UP001597092">
    <property type="component" value="Unassembled WGS sequence"/>
</dbReference>
<proteinExistence type="predicted"/>
<organism evidence="2 3">
    <name type="scientific">Halobellus litoreus</name>
    <dbReference type="NCBI Taxonomy" id="755310"/>
    <lineage>
        <taxon>Archaea</taxon>
        <taxon>Methanobacteriati</taxon>
        <taxon>Methanobacteriota</taxon>
        <taxon>Stenosarchaea group</taxon>
        <taxon>Halobacteria</taxon>
        <taxon>Halobacteriales</taxon>
        <taxon>Haloferacaceae</taxon>
        <taxon>Halobellus</taxon>
    </lineage>
</organism>
<gene>
    <name evidence="2" type="ORF">ACFSAS_15555</name>
</gene>